<keyword evidence="5 9" id="KW-0547">Nucleotide-binding</keyword>
<dbReference type="GO" id="GO:0042450">
    <property type="term" value="P:L-arginine biosynthetic process via ornithine"/>
    <property type="evidence" value="ECO:0007669"/>
    <property type="project" value="UniProtKB-UniRule"/>
</dbReference>
<dbReference type="AlphaFoldDB" id="A0A6I2M5R7"/>
<dbReference type="CDD" id="cd04238">
    <property type="entry name" value="AAK_NAGK-like"/>
    <property type="match status" value="1"/>
</dbReference>
<evidence type="ECO:0000256" key="5">
    <source>
        <dbReference type="ARBA" id="ARBA00022741"/>
    </source>
</evidence>
<dbReference type="PANTHER" id="PTHR23342:SF0">
    <property type="entry name" value="N-ACETYLGLUTAMATE SYNTHASE, MITOCHONDRIAL"/>
    <property type="match status" value="1"/>
</dbReference>
<dbReference type="InterPro" id="IPR036393">
    <property type="entry name" value="AceGlu_kinase-like_sf"/>
</dbReference>
<dbReference type="FunFam" id="3.40.1160.10:FF:000004">
    <property type="entry name" value="Acetylglutamate kinase"/>
    <property type="match status" value="1"/>
</dbReference>
<feature type="site" description="Transition state stabilizer" evidence="9">
    <location>
        <position position="8"/>
    </location>
</feature>
<reference evidence="11 12" key="1">
    <citation type="submission" date="2019-11" db="EMBL/GenBank/DDBJ databases">
        <title>Bacillus idriensis genome.</title>
        <authorList>
            <person name="Konopka E.N."/>
            <person name="Newman J.D."/>
        </authorList>
    </citation>
    <scope>NUCLEOTIDE SEQUENCE [LARGE SCALE GENOMIC DNA]</scope>
    <source>
        <strain evidence="11 12">DSM 19097</strain>
    </source>
</reference>
<organism evidence="11 12">
    <name type="scientific">Metabacillus idriensis</name>
    <dbReference type="NCBI Taxonomy" id="324768"/>
    <lineage>
        <taxon>Bacteria</taxon>
        <taxon>Bacillati</taxon>
        <taxon>Bacillota</taxon>
        <taxon>Bacilli</taxon>
        <taxon>Bacillales</taxon>
        <taxon>Bacillaceae</taxon>
        <taxon>Metabacillus</taxon>
    </lineage>
</organism>
<dbReference type="NCBIfam" id="TIGR00761">
    <property type="entry name" value="argB"/>
    <property type="match status" value="1"/>
</dbReference>
<feature type="binding site" evidence="9">
    <location>
        <position position="63"/>
    </location>
    <ligand>
        <name>substrate</name>
    </ligand>
</feature>
<evidence type="ECO:0000259" key="10">
    <source>
        <dbReference type="Pfam" id="PF00696"/>
    </source>
</evidence>
<keyword evidence="7 9" id="KW-0067">ATP-binding</keyword>
<dbReference type="PRINTS" id="PR00474">
    <property type="entry name" value="GLU5KINASE"/>
</dbReference>
<evidence type="ECO:0000256" key="3">
    <source>
        <dbReference type="ARBA" id="ARBA00022605"/>
    </source>
</evidence>
<dbReference type="UniPathway" id="UPA00068">
    <property type="reaction ID" value="UER00107"/>
</dbReference>
<dbReference type="InterPro" id="IPR001048">
    <property type="entry name" value="Asp/Glu/Uridylate_kinase"/>
</dbReference>
<dbReference type="InterPro" id="IPR037528">
    <property type="entry name" value="ArgB"/>
</dbReference>
<comment type="similarity">
    <text evidence="9">Belongs to the acetylglutamate kinase family. ArgB subfamily.</text>
</comment>
<name>A0A6I2M5R7_9BACI</name>
<evidence type="ECO:0000256" key="9">
    <source>
        <dbReference type="HAMAP-Rule" id="MF_00082"/>
    </source>
</evidence>
<evidence type="ECO:0000256" key="6">
    <source>
        <dbReference type="ARBA" id="ARBA00022777"/>
    </source>
</evidence>
<gene>
    <name evidence="9 11" type="primary">argB</name>
    <name evidence="11" type="ORF">GJU41_01900</name>
</gene>
<dbReference type="InterPro" id="IPR004662">
    <property type="entry name" value="AcgluKinase_fam"/>
</dbReference>
<dbReference type="HAMAP" id="MF_00082">
    <property type="entry name" value="ArgB"/>
    <property type="match status" value="1"/>
</dbReference>
<feature type="binding site" evidence="9">
    <location>
        <position position="156"/>
    </location>
    <ligand>
        <name>substrate</name>
    </ligand>
</feature>
<dbReference type="Pfam" id="PF00696">
    <property type="entry name" value="AA_kinase"/>
    <property type="match status" value="1"/>
</dbReference>
<dbReference type="GO" id="GO:0005737">
    <property type="term" value="C:cytoplasm"/>
    <property type="evidence" value="ECO:0007669"/>
    <property type="project" value="UniProtKB-SubCell"/>
</dbReference>
<feature type="domain" description="Aspartate/glutamate/uridylate kinase" evidence="10">
    <location>
        <begin position="3"/>
        <end position="234"/>
    </location>
</feature>
<keyword evidence="9" id="KW-0963">Cytoplasm</keyword>
<comment type="catalytic activity">
    <reaction evidence="8 9">
        <text>N-acetyl-L-glutamate + ATP = N-acetyl-L-glutamyl 5-phosphate + ADP</text>
        <dbReference type="Rhea" id="RHEA:14629"/>
        <dbReference type="ChEBI" id="CHEBI:30616"/>
        <dbReference type="ChEBI" id="CHEBI:44337"/>
        <dbReference type="ChEBI" id="CHEBI:57936"/>
        <dbReference type="ChEBI" id="CHEBI:456216"/>
        <dbReference type="EC" id="2.7.2.8"/>
    </reaction>
</comment>
<accession>A0A6I2M5R7</accession>
<evidence type="ECO:0000256" key="4">
    <source>
        <dbReference type="ARBA" id="ARBA00022679"/>
    </source>
</evidence>
<comment type="pathway">
    <text evidence="1 9">Amino-acid biosynthesis; L-arginine biosynthesis; N(2)-acetyl-L-ornithine from L-glutamate: step 2/4.</text>
</comment>
<evidence type="ECO:0000256" key="2">
    <source>
        <dbReference type="ARBA" id="ARBA00022571"/>
    </source>
</evidence>
<comment type="caution">
    <text evidence="11">The sequence shown here is derived from an EMBL/GenBank/DDBJ whole genome shotgun (WGS) entry which is preliminary data.</text>
</comment>
<keyword evidence="3 9" id="KW-0028">Amino-acid biosynthesis</keyword>
<dbReference type="EMBL" id="WKKF01000001">
    <property type="protein sequence ID" value="MRX52712.1"/>
    <property type="molecule type" value="Genomic_DNA"/>
</dbReference>
<evidence type="ECO:0000313" key="12">
    <source>
        <dbReference type="Proteomes" id="UP000441585"/>
    </source>
</evidence>
<dbReference type="Gene3D" id="3.40.1160.10">
    <property type="entry name" value="Acetylglutamate kinase-like"/>
    <property type="match status" value="1"/>
</dbReference>
<keyword evidence="12" id="KW-1185">Reference proteome</keyword>
<feature type="site" description="Transition state stabilizer" evidence="9">
    <location>
        <position position="215"/>
    </location>
</feature>
<dbReference type="InterPro" id="IPR001057">
    <property type="entry name" value="Glu/AcGlu_kinase"/>
</dbReference>
<sequence>MSKVVVLKCGGSIVDELSEPFFGSLHELKKQGYKVVIVHGGGPAINSVLQSMNVQTQFINGQRKTTKQVLDIAEMVLAGQINKQIVRALEQNNLTSAGIAGSDGGILTADFLNEEELGYVGQISNVQIHLIKTLLDGDYIPVIAPIARTEDHQTLNVNADTAAAAIASALGAKKLLFVTDVPGILKEKQVINHTTPDEIEEMIGAGIINGGMIPKVQAAIKSLSQSLKEVMIVSGQSMFVAEQSILGTKITMKKEAAFK</sequence>
<keyword evidence="6 9" id="KW-0418">Kinase</keyword>
<keyword evidence="2 9" id="KW-0055">Arginine biosynthesis</keyword>
<evidence type="ECO:0000256" key="7">
    <source>
        <dbReference type="ARBA" id="ARBA00022840"/>
    </source>
</evidence>
<dbReference type="PIRSF" id="PIRSF000728">
    <property type="entry name" value="NAGK"/>
    <property type="match status" value="1"/>
</dbReference>
<comment type="function">
    <text evidence="9">Catalyzes the ATP-dependent phosphorylation of N-acetyl-L-glutamate.</text>
</comment>
<dbReference type="Proteomes" id="UP000441585">
    <property type="component" value="Unassembled WGS sequence"/>
</dbReference>
<dbReference type="EC" id="2.7.2.8" evidence="9"/>
<dbReference type="PANTHER" id="PTHR23342">
    <property type="entry name" value="N-ACETYLGLUTAMATE SYNTHASE"/>
    <property type="match status" value="1"/>
</dbReference>
<dbReference type="SUPFAM" id="SSF53633">
    <property type="entry name" value="Carbamate kinase-like"/>
    <property type="match status" value="1"/>
</dbReference>
<proteinExistence type="inferred from homology"/>
<evidence type="ECO:0000256" key="1">
    <source>
        <dbReference type="ARBA" id="ARBA00004828"/>
    </source>
</evidence>
<dbReference type="RefSeq" id="WP_154317907.1">
    <property type="nucleotide sequence ID" value="NZ_CAJGAA010000001.1"/>
</dbReference>
<dbReference type="GO" id="GO:0003991">
    <property type="term" value="F:acetylglutamate kinase activity"/>
    <property type="evidence" value="ECO:0007669"/>
    <property type="project" value="UniProtKB-UniRule"/>
</dbReference>
<feature type="binding site" evidence="9">
    <location>
        <begin position="41"/>
        <end position="42"/>
    </location>
    <ligand>
        <name>substrate</name>
    </ligand>
</feature>
<keyword evidence="4 9" id="KW-0808">Transferase</keyword>
<evidence type="ECO:0000313" key="11">
    <source>
        <dbReference type="EMBL" id="MRX52712.1"/>
    </source>
</evidence>
<comment type="subcellular location">
    <subcellularLocation>
        <location evidence="9">Cytoplasm</location>
    </subcellularLocation>
</comment>
<evidence type="ECO:0000256" key="8">
    <source>
        <dbReference type="ARBA" id="ARBA00048141"/>
    </source>
</evidence>
<protein>
    <recommendedName>
        <fullName evidence="9">Acetylglutamate kinase</fullName>
        <ecNumber evidence="9">2.7.2.8</ecNumber>
    </recommendedName>
    <alternativeName>
        <fullName evidence="9">N-acetyl-L-glutamate 5-phosphotransferase</fullName>
    </alternativeName>
    <alternativeName>
        <fullName evidence="9">NAG kinase</fullName>
        <shortName evidence="9">NAGK</shortName>
    </alternativeName>
</protein>
<dbReference type="GO" id="GO:0005524">
    <property type="term" value="F:ATP binding"/>
    <property type="evidence" value="ECO:0007669"/>
    <property type="project" value="UniProtKB-UniRule"/>
</dbReference>